<dbReference type="InterPro" id="IPR000089">
    <property type="entry name" value="Biotin_lipoyl"/>
</dbReference>
<name>A0ABU1NA68_9BURK</name>
<dbReference type="SUPFAM" id="SSF51230">
    <property type="entry name" value="Single hybrid motif"/>
    <property type="match status" value="1"/>
</dbReference>
<protein>
    <submittedName>
        <fullName evidence="2">Acetyl-CoA carboxylase biotin carboxyl carrier protein</fullName>
    </submittedName>
</protein>
<sequence>MKTPAQVQELAAWLAATDIGLLELRMPDGVLRLGRAGASGGEVVQLDAQDEGAPSAPPPCIAAAPSVGVFLRAHPLHAVPLAGPGERVSAGQALGLMKIGPLLLPVPAPQSGVLIAFLVPDGQSVGWGTALVELRPVE</sequence>
<comment type="caution">
    <text evidence="2">The sequence shown here is derived from an EMBL/GenBank/DDBJ whole genome shotgun (WGS) entry which is preliminary data.</text>
</comment>
<keyword evidence="3" id="KW-1185">Reference proteome</keyword>
<evidence type="ECO:0000313" key="2">
    <source>
        <dbReference type="EMBL" id="MDR6535345.1"/>
    </source>
</evidence>
<dbReference type="EMBL" id="JAVDRF010000002">
    <property type="protein sequence ID" value="MDR6535345.1"/>
    <property type="molecule type" value="Genomic_DNA"/>
</dbReference>
<dbReference type="Gene3D" id="2.40.50.100">
    <property type="match status" value="1"/>
</dbReference>
<gene>
    <name evidence="2" type="ORF">J2739_001105</name>
</gene>
<dbReference type="Proteomes" id="UP001184230">
    <property type="component" value="Unassembled WGS sequence"/>
</dbReference>
<dbReference type="Pfam" id="PF00364">
    <property type="entry name" value="Biotin_lipoyl"/>
    <property type="match status" value="1"/>
</dbReference>
<organism evidence="2 3">
    <name type="scientific">Variovorax soli</name>
    <dbReference type="NCBI Taxonomy" id="376815"/>
    <lineage>
        <taxon>Bacteria</taxon>
        <taxon>Pseudomonadati</taxon>
        <taxon>Pseudomonadota</taxon>
        <taxon>Betaproteobacteria</taxon>
        <taxon>Burkholderiales</taxon>
        <taxon>Comamonadaceae</taxon>
        <taxon>Variovorax</taxon>
    </lineage>
</organism>
<evidence type="ECO:0000259" key="1">
    <source>
        <dbReference type="Pfam" id="PF00364"/>
    </source>
</evidence>
<dbReference type="RefSeq" id="WP_309899347.1">
    <property type="nucleotide sequence ID" value="NZ_JAVDRF010000002.1"/>
</dbReference>
<proteinExistence type="predicted"/>
<evidence type="ECO:0000313" key="3">
    <source>
        <dbReference type="Proteomes" id="UP001184230"/>
    </source>
</evidence>
<dbReference type="InterPro" id="IPR011053">
    <property type="entry name" value="Single_hybrid_motif"/>
</dbReference>
<accession>A0ABU1NA68</accession>
<feature type="domain" description="Lipoyl-binding" evidence="1">
    <location>
        <begin position="64"/>
        <end position="134"/>
    </location>
</feature>
<reference evidence="2 3" key="1">
    <citation type="submission" date="2023-07" db="EMBL/GenBank/DDBJ databases">
        <title>Sorghum-associated microbial communities from plants grown in Nebraska, USA.</title>
        <authorList>
            <person name="Schachtman D."/>
        </authorList>
    </citation>
    <scope>NUCLEOTIDE SEQUENCE [LARGE SCALE GENOMIC DNA]</scope>
    <source>
        <strain evidence="2 3">DS1781</strain>
    </source>
</reference>